<evidence type="ECO:0000313" key="3">
    <source>
        <dbReference type="Proteomes" id="UP000614350"/>
    </source>
</evidence>
<dbReference type="SMART" id="SM00257">
    <property type="entry name" value="LysM"/>
    <property type="match status" value="1"/>
</dbReference>
<organism evidence="2 3">
    <name type="scientific">Vespula vulgaris</name>
    <name type="common">Yellow jacket</name>
    <name type="synonym">Wasp</name>
    <dbReference type="NCBI Taxonomy" id="7454"/>
    <lineage>
        <taxon>Eukaryota</taxon>
        <taxon>Metazoa</taxon>
        <taxon>Ecdysozoa</taxon>
        <taxon>Arthropoda</taxon>
        <taxon>Hexapoda</taxon>
        <taxon>Insecta</taxon>
        <taxon>Pterygota</taxon>
        <taxon>Neoptera</taxon>
        <taxon>Endopterygota</taxon>
        <taxon>Hymenoptera</taxon>
        <taxon>Apocrita</taxon>
        <taxon>Aculeata</taxon>
        <taxon>Vespoidea</taxon>
        <taxon>Vespidae</taxon>
        <taxon>Vespinae</taxon>
        <taxon>Vespula</taxon>
    </lineage>
</organism>
<dbReference type="InterPro" id="IPR018392">
    <property type="entry name" value="LysM"/>
</dbReference>
<dbReference type="CDD" id="cd00118">
    <property type="entry name" value="LysM"/>
    <property type="match status" value="1"/>
</dbReference>
<reference evidence="2" key="1">
    <citation type="journal article" date="2020" name="G3 (Bethesda)">
        <title>High-Quality Assemblies for Three Invasive Social Wasps from the &lt;i&gt;Vespula&lt;/i&gt; Genus.</title>
        <authorList>
            <person name="Harrop T.W.R."/>
            <person name="Guhlin J."/>
            <person name="McLaughlin G.M."/>
            <person name="Permina E."/>
            <person name="Stockwell P."/>
            <person name="Gilligan J."/>
            <person name="Le Lec M.F."/>
            <person name="Gruber M.A.M."/>
            <person name="Quinn O."/>
            <person name="Lovegrove M."/>
            <person name="Duncan E.J."/>
            <person name="Remnant E.J."/>
            <person name="Van Eeckhoven J."/>
            <person name="Graham B."/>
            <person name="Knapp R.A."/>
            <person name="Langford K.W."/>
            <person name="Kronenberg Z."/>
            <person name="Press M.O."/>
            <person name="Eacker S.M."/>
            <person name="Wilson-Rankin E.E."/>
            <person name="Purcell J."/>
            <person name="Lester P.J."/>
            <person name="Dearden P.K."/>
        </authorList>
    </citation>
    <scope>NUCLEOTIDE SEQUENCE</scope>
    <source>
        <strain evidence="2">Marl-1</strain>
    </source>
</reference>
<dbReference type="AlphaFoldDB" id="A0A834J7X1"/>
<name>A0A834J7X1_VESVU</name>
<evidence type="ECO:0000313" key="2">
    <source>
        <dbReference type="EMBL" id="KAF7383616.1"/>
    </source>
</evidence>
<keyword evidence="3" id="KW-1185">Reference proteome</keyword>
<dbReference type="PANTHER" id="PTHR20932:SF8">
    <property type="entry name" value="LD22649P"/>
    <property type="match status" value="1"/>
</dbReference>
<feature type="domain" description="LysM" evidence="1">
    <location>
        <begin position="84"/>
        <end position="128"/>
    </location>
</feature>
<dbReference type="PANTHER" id="PTHR20932">
    <property type="entry name" value="LYSM AND PUTATIVE PEPTIDOGLYCAN-BINDING DOMAIN-CONTAINING PROTEIN"/>
    <property type="match status" value="1"/>
</dbReference>
<dbReference type="SUPFAM" id="SSF54106">
    <property type="entry name" value="LysM domain"/>
    <property type="match status" value="1"/>
</dbReference>
<dbReference type="InterPro" id="IPR036779">
    <property type="entry name" value="LysM_dom_sf"/>
</dbReference>
<dbReference type="InterPro" id="IPR045030">
    <property type="entry name" value="LYSM1-4"/>
</dbReference>
<dbReference type="PROSITE" id="PS51782">
    <property type="entry name" value="LYSM"/>
    <property type="match status" value="1"/>
</dbReference>
<dbReference type="EMBL" id="JACSEA010000017">
    <property type="protein sequence ID" value="KAF7383616.1"/>
    <property type="molecule type" value="Genomic_DNA"/>
</dbReference>
<dbReference type="Proteomes" id="UP000614350">
    <property type="component" value="Unassembled WGS sequence"/>
</dbReference>
<protein>
    <recommendedName>
        <fullName evidence="1">LysM domain-containing protein</fullName>
    </recommendedName>
</protein>
<gene>
    <name evidence="2" type="ORF">HZH66_012966</name>
</gene>
<sequence length="264" mass="30027">MCRNICRNAIIKFAFVSFRLLYKCTIYLPMTQIGYTIMIPDLNFPAYNYTKKEMEERRCIADTGKTLRKYGSTAKHMTRAESLIKHIVVSTDTLQGIALKYGVTTEQIRRVNRLWASDSLFLREYLLIPVSTDSPLASSVECAAYNDSECNSTQNANDESSADDFLAKMDTCIANVKKEIKRTQGSSEFCNEGNDTYVQQRRTSNKFKDSLPSNTHISAHSSELRLSSSSDMQNFPTAVVMTQGRKVKTSLQRLQQQQDEIFQL</sequence>
<dbReference type="Pfam" id="PF01476">
    <property type="entry name" value="LysM"/>
    <property type="match status" value="1"/>
</dbReference>
<proteinExistence type="predicted"/>
<evidence type="ECO:0000259" key="1">
    <source>
        <dbReference type="PROSITE" id="PS51782"/>
    </source>
</evidence>
<dbReference type="Gene3D" id="3.10.350.10">
    <property type="entry name" value="LysM domain"/>
    <property type="match status" value="1"/>
</dbReference>
<accession>A0A834J7X1</accession>
<comment type="caution">
    <text evidence="2">The sequence shown here is derived from an EMBL/GenBank/DDBJ whole genome shotgun (WGS) entry which is preliminary data.</text>
</comment>